<organism evidence="1 2">
    <name type="scientific">Alienimonas californiensis</name>
    <dbReference type="NCBI Taxonomy" id="2527989"/>
    <lineage>
        <taxon>Bacteria</taxon>
        <taxon>Pseudomonadati</taxon>
        <taxon>Planctomycetota</taxon>
        <taxon>Planctomycetia</taxon>
        <taxon>Planctomycetales</taxon>
        <taxon>Planctomycetaceae</taxon>
        <taxon>Alienimonas</taxon>
    </lineage>
</organism>
<evidence type="ECO:0000313" key="1">
    <source>
        <dbReference type="EMBL" id="QDT16742.1"/>
    </source>
</evidence>
<name>A0A517PBK4_9PLAN</name>
<evidence type="ECO:0000313" key="2">
    <source>
        <dbReference type="Proteomes" id="UP000318741"/>
    </source>
</evidence>
<dbReference type="KEGG" id="acaf:CA12_28490"/>
<sequence length="133" mass="14385">MKSTTKTAMTQAELTARANAFAVCARTMAFHVQREVFFDAETGLIAFADNSPDENRPPRLAALRARLDAEGVTERAFGGCSAPDDERHDWADPHTVVLLLDVPENEGLNRQSGMWPVGEAVCATVGEIGLKKG</sequence>
<dbReference type="RefSeq" id="WP_145359679.1">
    <property type="nucleotide sequence ID" value="NZ_CP036265.1"/>
</dbReference>
<dbReference type="Proteomes" id="UP000318741">
    <property type="component" value="Chromosome"/>
</dbReference>
<gene>
    <name evidence="1" type="ORF">CA12_28490</name>
</gene>
<accession>A0A517PBK4</accession>
<dbReference type="OrthoDB" id="9793039at2"/>
<proteinExistence type="predicted"/>
<keyword evidence="2" id="KW-1185">Reference proteome</keyword>
<dbReference type="EMBL" id="CP036265">
    <property type="protein sequence ID" value="QDT16742.1"/>
    <property type="molecule type" value="Genomic_DNA"/>
</dbReference>
<dbReference type="AlphaFoldDB" id="A0A517PBK4"/>
<reference evidence="1 2" key="1">
    <citation type="submission" date="2019-02" db="EMBL/GenBank/DDBJ databases">
        <title>Deep-cultivation of Planctomycetes and their phenomic and genomic characterization uncovers novel biology.</title>
        <authorList>
            <person name="Wiegand S."/>
            <person name="Jogler M."/>
            <person name="Boedeker C."/>
            <person name="Pinto D."/>
            <person name="Vollmers J."/>
            <person name="Rivas-Marin E."/>
            <person name="Kohn T."/>
            <person name="Peeters S.H."/>
            <person name="Heuer A."/>
            <person name="Rast P."/>
            <person name="Oberbeckmann S."/>
            <person name="Bunk B."/>
            <person name="Jeske O."/>
            <person name="Meyerdierks A."/>
            <person name="Storesund J.E."/>
            <person name="Kallscheuer N."/>
            <person name="Luecker S."/>
            <person name="Lage O.M."/>
            <person name="Pohl T."/>
            <person name="Merkel B.J."/>
            <person name="Hornburger P."/>
            <person name="Mueller R.-W."/>
            <person name="Bruemmer F."/>
            <person name="Labrenz M."/>
            <person name="Spormann A.M."/>
            <person name="Op den Camp H."/>
            <person name="Overmann J."/>
            <person name="Amann R."/>
            <person name="Jetten M.S.M."/>
            <person name="Mascher T."/>
            <person name="Medema M.H."/>
            <person name="Devos D.P."/>
            <person name="Kaster A.-K."/>
            <person name="Ovreas L."/>
            <person name="Rohde M."/>
            <person name="Galperin M.Y."/>
            <person name="Jogler C."/>
        </authorList>
    </citation>
    <scope>NUCLEOTIDE SEQUENCE [LARGE SCALE GENOMIC DNA]</scope>
    <source>
        <strain evidence="1 2">CA12</strain>
    </source>
</reference>
<protein>
    <submittedName>
        <fullName evidence="1">Uncharacterized protein</fullName>
    </submittedName>
</protein>